<dbReference type="Pfam" id="PF09339">
    <property type="entry name" value="HTH_IclR"/>
    <property type="match status" value="1"/>
</dbReference>
<dbReference type="InterPro" id="IPR036390">
    <property type="entry name" value="WH_DNA-bd_sf"/>
</dbReference>
<evidence type="ECO:0000256" key="2">
    <source>
        <dbReference type="ARBA" id="ARBA00023125"/>
    </source>
</evidence>
<evidence type="ECO:0000259" key="4">
    <source>
        <dbReference type="PROSITE" id="PS51077"/>
    </source>
</evidence>
<dbReference type="PANTHER" id="PTHR30136">
    <property type="entry name" value="HELIX-TURN-HELIX TRANSCRIPTIONAL REGULATOR, ICLR FAMILY"/>
    <property type="match status" value="1"/>
</dbReference>
<evidence type="ECO:0000256" key="3">
    <source>
        <dbReference type="ARBA" id="ARBA00023163"/>
    </source>
</evidence>
<feature type="domain" description="HTH iclR-type" evidence="4">
    <location>
        <begin position="17"/>
        <end position="75"/>
    </location>
</feature>
<dbReference type="PROSITE" id="PS51077">
    <property type="entry name" value="HTH_ICLR"/>
    <property type="match status" value="1"/>
</dbReference>
<reference evidence="6 7" key="1">
    <citation type="submission" date="2024-01" db="EMBL/GenBank/DDBJ databases">
        <title>Draft genome sequence of Gordonia sp. LSe1-13.</title>
        <authorList>
            <person name="Suphannarot A."/>
            <person name="Mingma R."/>
        </authorList>
    </citation>
    <scope>NUCLEOTIDE SEQUENCE [LARGE SCALE GENOMIC DNA]</scope>
    <source>
        <strain evidence="6 7">LSe1-13</strain>
    </source>
</reference>
<dbReference type="InterPro" id="IPR029016">
    <property type="entry name" value="GAF-like_dom_sf"/>
</dbReference>
<dbReference type="Gene3D" id="1.10.10.10">
    <property type="entry name" value="Winged helix-like DNA-binding domain superfamily/Winged helix DNA-binding domain"/>
    <property type="match status" value="1"/>
</dbReference>
<sequence>MSVTTLAPQAGSAESPSTVLERVALLLEAFDEEALTLTDVVNRTGLPRSSAHRMLDRLVGLGWLRRTGRNYQLGLRLVEFGSLALHQDELHRAALPLLQELHRITGMVVHLGVLTGSDVLYLEKIEGRLGPCVPTRRGGRFPAHKSAIGHALLAYEEQTGIDQSLTTSLQRSRETGIAIERGQNIRGFSCLAAPVGPPGRPVAAISICGPTARMSFDHKAVAPIRMASAAIWQNLDRCSGQSTNAQRRRNLLHSLPSAELSA</sequence>
<comment type="caution">
    <text evidence="6">The sequence shown here is derived from an EMBL/GenBank/DDBJ whole genome shotgun (WGS) entry which is preliminary data.</text>
</comment>
<organism evidence="6 7">
    <name type="scientific">Gordonia sesuvii</name>
    <dbReference type="NCBI Taxonomy" id="3116777"/>
    <lineage>
        <taxon>Bacteria</taxon>
        <taxon>Bacillati</taxon>
        <taxon>Actinomycetota</taxon>
        <taxon>Actinomycetes</taxon>
        <taxon>Mycobacteriales</taxon>
        <taxon>Gordoniaceae</taxon>
        <taxon>Gordonia</taxon>
    </lineage>
</organism>
<feature type="domain" description="IclR-ED" evidence="5">
    <location>
        <begin position="76"/>
        <end position="241"/>
    </location>
</feature>
<keyword evidence="3" id="KW-0804">Transcription</keyword>
<keyword evidence="2" id="KW-0238">DNA-binding</keyword>
<dbReference type="RefSeq" id="WP_330431316.1">
    <property type="nucleotide sequence ID" value="NZ_JAZDUF010000001.1"/>
</dbReference>
<dbReference type="InterPro" id="IPR014757">
    <property type="entry name" value="Tscrpt_reg_IclR_C"/>
</dbReference>
<dbReference type="SUPFAM" id="SSF55781">
    <property type="entry name" value="GAF domain-like"/>
    <property type="match status" value="1"/>
</dbReference>
<dbReference type="Proteomes" id="UP001347146">
    <property type="component" value="Unassembled WGS sequence"/>
</dbReference>
<dbReference type="InterPro" id="IPR036388">
    <property type="entry name" value="WH-like_DNA-bd_sf"/>
</dbReference>
<dbReference type="InterPro" id="IPR050707">
    <property type="entry name" value="HTH_MetabolicPath_Reg"/>
</dbReference>
<dbReference type="Gene3D" id="3.30.450.40">
    <property type="match status" value="1"/>
</dbReference>
<evidence type="ECO:0000259" key="5">
    <source>
        <dbReference type="PROSITE" id="PS51078"/>
    </source>
</evidence>
<dbReference type="Pfam" id="PF01614">
    <property type="entry name" value="IclR_C"/>
    <property type="match status" value="1"/>
</dbReference>
<dbReference type="PANTHER" id="PTHR30136:SF24">
    <property type="entry name" value="HTH-TYPE TRANSCRIPTIONAL REPRESSOR ALLR"/>
    <property type="match status" value="1"/>
</dbReference>
<protein>
    <submittedName>
        <fullName evidence="6">IclR family transcriptional regulator</fullName>
    </submittedName>
</protein>
<evidence type="ECO:0000313" key="6">
    <source>
        <dbReference type="EMBL" id="MEE3849696.1"/>
    </source>
</evidence>
<dbReference type="EMBL" id="JAZDUF010000001">
    <property type="protein sequence ID" value="MEE3849696.1"/>
    <property type="molecule type" value="Genomic_DNA"/>
</dbReference>
<name>A0ABU7MAU0_9ACTN</name>
<keyword evidence="7" id="KW-1185">Reference proteome</keyword>
<gene>
    <name evidence="6" type="ORF">VZC37_05100</name>
</gene>
<accession>A0ABU7MAU0</accession>
<dbReference type="SUPFAM" id="SSF46785">
    <property type="entry name" value="Winged helix' DNA-binding domain"/>
    <property type="match status" value="1"/>
</dbReference>
<proteinExistence type="predicted"/>
<keyword evidence="1" id="KW-0805">Transcription regulation</keyword>
<evidence type="ECO:0000313" key="7">
    <source>
        <dbReference type="Proteomes" id="UP001347146"/>
    </source>
</evidence>
<dbReference type="SMART" id="SM00346">
    <property type="entry name" value="HTH_ICLR"/>
    <property type="match status" value="1"/>
</dbReference>
<evidence type="ECO:0000256" key="1">
    <source>
        <dbReference type="ARBA" id="ARBA00023015"/>
    </source>
</evidence>
<dbReference type="InterPro" id="IPR005471">
    <property type="entry name" value="Tscrpt_reg_IclR_N"/>
</dbReference>
<dbReference type="PROSITE" id="PS51078">
    <property type="entry name" value="ICLR_ED"/>
    <property type="match status" value="1"/>
</dbReference>